<keyword evidence="2" id="KW-1185">Reference proteome</keyword>
<evidence type="ECO:0000313" key="2">
    <source>
        <dbReference type="Proteomes" id="UP001060085"/>
    </source>
</evidence>
<proteinExistence type="predicted"/>
<dbReference type="Proteomes" id="UP001060085">
    <property type="component" value="Linkage Group LG02"/>
</dbReference>
<organism evidence="1 2">
    <name type="scientific">Catharanthus roseus</name>
    <name type="common">Madagascar periwinkle</name>
    <name type="synonym">Vinca rosea</name>
    <dbReference type="NCBI Taxonomy" id="4058"/>
    <lineage>
        <taxon>Eukaryota</taxon>
        <taxon>Viridiplantae</taxon>
        <taxon>Streptophyta</taxon>
        <taxon>Embryophyta</taxon>
        <taxon>Tracheophyta</taxon>
        <taxon>Spermatophyta</taxon>
        <taxon>Magnoliopsida</taxon>
        <taxon>eudicotyledons</taxon>
        <taxon>Gunneridae</taxon>
        <taxon>Pentapetalae</taxon>
        <taxon>asterids</taxon>
        <taxon>lamiids</taxon>
        <taxon>Gentianales</taxon>
        <taxon>Apocynaceae</taxon>
        <taxon>Rauvolfioideae</taxon>
        <taxon>Vinceae</taxon>
        <taxon>Catharanthinae</taxon>
        <taxon>Catharanthus</taxon>
    </lineage>
</organism>
<accession>A0ACC0C2Q6</accession>
<reference evidence="2" key="1">
    <citation type="journal article" date="2023" name="Nat. Plants">
        <title>Single-cell RNA sequencing provides a high-resolution roadmap for understanding the multicellular compartmentation of specialized metabolism.</title>
        <authorList>
            <person name="Sun S."/>
            <person name="Shen X."/>
            <person name="Li Y."/>
            <person name="Li Y."/>
            <person name="Wang S."/>
            <person name="Li R."/>
            <person name="Zhang H."/>
            <person name="Shen G."/>
            <person name="Guo B."/>
            <person name="Wei J."/>
            <person name="Xu J."/>
            <person name="St-Pierre B."/>
            <person name="Chen S."/>
            <person name="Sun C."/>
        </authorList>
    </citation>
    <scope>NUCLEOTIDE SEQUENCE [LARGE SCALE GENOMIC DNA]</scope>
</reference>
<name>A0ACC0C2Q6_CATRO</name>
<sequence length="1095" mass="125878">MARPYQENHEDILKAQTVVEFALESLKLISLLKSVALISERNEIESLYNDLIFLRNFIKRGQESFNRDPSFSEQVVEVFQVVDEVLVATDSAFYSSLSDTSRFLRYSPRVADLVQKITLWFRNRLYSTRIADLVREIRDTFHGPMTGGGILVITDCGFYGDLLGGRGLGFPRYSPDVSGLVQTIRSIKGYEFFEGEKFVVTNCGFYTRMDGSFRYCRKLYDMSGGDWKDNFPKEGCILAVNTRGRYMNLSDMRILLRYSARVAALVQTIRSIDEIIFSGFKGDEVLVIQDSGFYCNLTQVDHFVDYYPRADAEIISSLLNYLDNDLYKRGILVVNDFGLENNHFLPVPPRVVDHEDQVMRSTEERISDGSIVQDGSCSSESSSSQQVISAIVVGFEDETRVLRDRLIAGRMRLEVVPIVGMAGIGKTTIANKLYNDLSITYHFHIRAWTTISQAFGMRKSLHSILSSILNENDPVFDMGAQDIGEKLYKCLKGNRYLIVIDDIWDKQAWNELKVFFPDDGNGSRILTTSRIVDVVANASTDKDTHFLRVLTSTESYALLKQKVFADKIFPEELDQIGKVIVEKCKGLPLAIVVVSGLLAQREKTQDWWRQVADSISSSVDNEFGQIMDIIALSYTDLPPHLKSCFLYLGSFPEDYEIPVKGLLRSWIAEGFVEHWDQKVLENVAENYLKNLIDRSLITVAKKSSVGKPKSCHIHDVLRDFCLKKSNEKKFLQLLCKCKQNPYPAQSFSDCQFFHLYKGSYVTEHRVSNIETLAVYRLLKVLDLRHIMLDKFPGKILELVHLRLLALWVDRYPDLPQAMFRLWNLETFILDGDKAGPIKLPNQILKMARLRHVKISKELLCDEWNWGSTDQRSIYWRNIPSSVLENLQTLSRVCPSLSFYILLSKTPNLKNLGLHLTFSDKENPSLFPDLLHLNKLETLKFEYQTLGMVPFHIRHESFPPSLKKLTLVGSHVKWEEMSIIGLLPNLEVLKIKDNFFSGPIWETMEEGFCSLKFLKLSHVDLQQWISCRSHFPRLEHLVLNGCLDLEEILTEIEEIDTLHTVEVYRSSKSTDKWAEEIKINRREEVKVLVYPYFQEF</sequence>
<evidence type="ECO:0000313" key="1">
    <source>
        <dbReference type="EMBL" id="KAI5679180.1"/>
    </source>
</evidence>
<comment type="caution">
    <text evidence="1">The sequence shown here is derived from an EMBL/GenBank/DDBJ whole genome shotgun (WGS) entry which is preliminary data.</text>
</comment>
<protein>
    <submittedName>
        <fullName evidence="1">Uncharacterized protein</fullName>
    </submittedName>
</protein>
<dbReference type="EMBL" id="CM044702">
    <property type="protein sequence ID" value="KAI5679180.1"/>
    <property type="molecule type" value="Genomic_DNA"/>
</dbReference>
<gene>
    <name evidence="1" type="ORF">M9H77_10130</name>
</gene>